<dbReference type="CDD" id="cd00570">
    <property type="entry name" value="GST_N_family"/>
    <property type="match status" value="1"/>
</dbReference>
<reference evidence="2 3" key="1">
    <citation type="submission" date="2023-11" db="EMBL/GenBank/DDBJ databases">
        <title>A Novel Polar Bacteriovorax (B. antarcticus) Isolated from the Biocrust in Antarctica.</title>
        <authorList>
            <person name="Mun W."/>
            <person name="Choi S.Y."/>
            <person name="Mitchell R.J."/>
        </authorList>
    </citation>
    <scope>NUCLEOTIDE SEQUENCE [LARGE SCALE GENOMIC DNA]</scope>
    <source>
        <strain evidence="2 3">PP10</strain>
    </source>
</reference>
<evidence type="ECO:0000313" key="2">
    <source>
        <dbReference type="EMBL" id="MEA9357537.1"/>
    </source>
</evidence>
<dbReference type="Gene3D" id="1.20.1050.10">
    <property type="match status" value="1"/>
</dbReference>
<dbReference type="PROSITE" id="PS50404">
    <property type="entry name" value="GST_NTER"/>
    <property type="match status" value="1"/>
</dbReference>
<dbReference type="EMBL" id="JAYGJQ010000002">
    <property type="protein sequence ID" value="MEA9357537.1"/>
    <property type="molecule type" value="Genomic_DNA"/>
</dbReference>
<gene>
    <name evidence="2" type="ORF">SHI21_15015</name>
</gene>
<dbReference type="RefSeq" id="WP_323577581.1">
    <property type="nucleotide sequence ID" value="NZ_JAYGJQ010000002.1"/>
</dbReference>
<sequence>MALTLIGSYTSPYVRKIRLLLHGDPSVTFQAVNYFEEEGNKYLKSINPFNQIPMLLDGDQPIYDSRVIFNYIAKKKNLKPLTIDEENILSAMDTIIATGVNLFSLKKGGVDIDDSSNYFLVRQKERIPSLMKMITPWVAAQKPENNWNYLTMTMYSLLYWMNFREVYDYSHMPEMTAFVERFKNCPGVAETDIPKA</sequence>
<dbReference type="Gene3D" id="3.40.30.10">
    <property type="entry name" value="Glutaredoxin"/>
    <property type="match status" value="1"/>
</dbReference>
<evidence type="ECO:0000313" key="3">
    <source>
        <dbReference type="Proteomes" id="UP001302274"/>
    </source>
</evidence>
<name>A0ABU5VX64_9BACT</name>
<protein>
    <submittedName>
        <fullName evidence="2">Glutathione S-transferase family protein</fullName>
    </submittedName>
</protein>
<dbReference type="SUPFAM" id="SSF52833">
    <property type="entry name" value="Thioredoxin-like"/>
    <property type="match status" value="1"/>
</dbReference>
<dbReference type="Proteomes" id="UP001302274">
    <property type="component" value="Unassembled WGS sequence"/>
</dbReference>
<accession>A0ABU5VX64</accession>
<comment type="caution">
    <text evidence="2">The sequence shown here is derived from an EMBL/GenBank/DDBJ whole genome shotgun (WGS) entry which is preliminary data.</text>
</comment>
<feature type="domain" description="GST N-terminal" evidence="1">
    <location>
        <begin position="1"/>
        <end position="80"/>
    </location>
</feature>
<evidence type="ECO:0000259" key="1">
    <source>
        <dbReference type="PROSITE" id="PS50404"/>
    </source>
</evidence>
<dbReference type="InterPro" id="IPR036249">
    <property type="entry name" value="Thioredoxin-like_sf"/>
</dbReference>
<dbReference type="InterPro" id="IPR004045">
    <property type="entry name" value="Glutathione_S-Trfase_N"/>
</dbReference>
<organism evidence="2 3">
    <name type="scientific">Bacteriovorax antarcticus</name>
    <dbReference type="NCBI Taxonomy" id="3088717"/>
    <lineage>
        <taxon>Bacteria</taxon>
        <taxon>Pseudomonadati</taxon>
        <taxon>Bdellovibrionota</taxon>
        <taxon>Bacteriovoracia</taxon>
        <taxon>Bacteriovoracales</taxon>
        <taxon>Bacteriovoracaceae</taxon>
        <taxon>Bacteriovorax</taxon>
    </lineage>
</organism>
<proteinExistence type="predicted"/>
<keyword evidence="3" id="KW-1185">Reference proteome</keyword>
<dbReference type="Pfam" id="PF13417">
    <property type="entry name" value="GST_N_3"/>
    <property type="match status" value="1"/>
</dbReference>